<organism evidence="2 3">
    <name type="scientific">Brumimicrobium oceani</name>
    <dbReference type="NCBI Taxonomy" id="2100725"/>
    <lineage>
        <taxon>Bacteria</taxon>
        <taxon>Pseudomonadati</taxon>
        <taxon>Bacteroidota</taxon>
        <taxon>Flavobacteriia</taxon>
        <taxon>Flavobacteriales</taxon>
        <taxon>Crocinitomicaceae</taxon>
        <taxon>Brumimicrobium</taxon>
    </lineage>
</organism>
<evidence type="ECO:0000313" key="2">
    <source>
        <dbReference type="EMBL" id="PWH84863.1"/>
    </source>
</evidence>
<dbReference type="Proteomes" id="UP000245370">
    <property type="component" value="Unassembled WGS sequence"/>
</dbReference>
<reference evidence="2 3" key="2">
    <citation type="submission" date="2018-05" db="EMBL/GenBank/DDBJ databases">
        <authorList>
            <person name="Lanie J.A."/>
            <person name="Ng W.-L."/>
            <person name="Kazmierczak K.M."/>
            <person name="Andrzejewski T.M."/>
            <person name="Davidsen T.M."/>
            <person name="Wayne K.J."/>
            <person name="Tettelin H."/>
            <person name="Glass J.I."/>
            <person name="Rusch D."/>
            <person name="Podicherti R."/>
            <person name="Tsui H.-C.T."/>
            <person name="Winkler M.E."/>
        </authorList>
    </citation>
    <scope>NUCLEOTIDE SEQUENCE [LARGE SCALE GENOMIC DNA]</scope>
    <source>
        <strain evidence="2 3">C305</strain>
    </source>
</reference>
<comment type="caution">
    <text evidence="2">The sequence shown here is derived from an EMBL/GenBank/DDBJ whole genome shotgun (WGS) entry which is preliminary data.</text>
</comment>
<reference evidence="2 3" key="1">
    <citation type="submission" date="2018-05" db="EMBL/GenBank/DDBJ databases">
        <title>Brumimicrobium oceani sp. nov., isolated from coastal sediment.</title>
        <authorList>
            <person name="Kou Y."/>
        </authorList>
    </citation>
    <scope>NUCLEOTIDE SEQUENCE [LARGE SCALE GENOMIC DNA]</scope>
    <source>
        <strain evidence="2 3">C305</strain>
    </source>
</reference>
<dbReference type="OrthoDB" id="1119469at2"/>
<sequence length="194" mass="22241">MIGFILRVIIAVSALAFNVYLFYIGSWGWGITMILPLAIIWMTFWRNENVIIALYQMRLGKVDKAWKALNRIKAPQFLPKSQHAYVLYLKGMLGLQNDLGYAQCEQLIRKGLSMGLRTKQDQAVANMQLAGICMQTGRKNEAKMLLAESKKLDTKNMLKEQLSTMKKQMGMVASANQMRQAQMHRGRKKTPRKR</sequence>
<keyword evidence="1" id="KW-1133">Transmembrane helix</keyword>
<keyword evidence="1" id="KW-0812">Transmembrane</keyword>
<dbReference type="EMBL" id="QFRJ01000010">
    <property type="protein sequence ID" value="PWH84863.1"/>
    <property type="molecule type" value="Genomic_DNA"/>
</dbReference>
<feature type="transmembrane region" description="Helical" evidence="1">
    <location>
        <begin position="26"/>
        <end position="45"/>
    </location>
</feature>
<gene>
    <name evidence="2" type="ORF">DIT68_12015</name>
</gene>
<evidence type="ECO:0000256" key="1">
    <source>
        <dbReference type="SAM" id="Phobius"/>
    </source>
</evidence>
<name>A0A2U2XAS4_9FLAO</name>
<keyword evidence="1" id="KW-0472">Membrane</keyword>
<dbReference type="AlphaFoldDB" id="A0A2U2XAS4"/>
<protein>
    <recommendedName>
        <fullName evidence="4">DUF2892 domain-containing protein</fullName>
    </recommendedName>
</protein>
<evidence type="ECO:0008006" key="4">
    <source>
        <dbReference type="Google" id="ProtNLM"/>
    </source>
</evidence>
<proteinExistence type="predicted"/>
<accession>A0A2U2XAS4</accession>
<dbReference type="RefSeq" id="WP_109360056.1">
    <property type="nucleotide sequence ID" value="NZ_QFRJ01000010.1"/>
</dbReference>
<evidence type="ECO:0000313" key="3">
    <source>
        <dbReference type="Proteomes" id="UP000245370"/>
    </source>
</evidence>
<keyword evidence="3" id="KW-1185">Reference proteome</keyword>